<evidence type="ECO:0000256" key="9">
    <source>
        <dbReference type="ARBA" id="ARBA00023065"/>
    </source>
</evidence>
<dbReference type="GO" id="GO:0005921">
    <property type="term" value="C:gap junction"/>
    <property type="evidence" value="ECO:0007669"/>
    <property type="project" value="UniProtKB-SubCell"/>
</dbReference>
<keyword evidence="7" id="KW-0965">Cell junction</keyword>
<evidence type="ECO:0000256" key="6">
    <source>
        <dbReference type="ARBA" id="ARBA00022868"/>
    </source>
</evidence>
<dbReference type="InterPro" id="IPR000990">
    <property type="entry name" value="Innexin"/>
</dbReference>
<evidence type="ECO:0000256" key="4">
    <source>
        <dbReference type="ARBA" id="ARBA00022475"/>
    </source>
</evidence>
<dbReference type="PROSITE" id="PS51013">
    <property type="entry name" value="PANNEXIN"/>
    <property type="match status" value="1"/>
</dbReference>
<keyword evidence="11 12" id="KW-0407">Ion channel</keyword>
<feature type="transmembrane region" description="Helical" evidence="12">
    <location>
        <begin position="21"/>
        <end position="39"/>
    </location>
</feature>
<proteinExistence type="inferred from homology"/>
<evidence type="ECO:0000256" key="11">
    <source>
        <dbReference type="ARBA" id="ARBA00023303"/>
    </source>
</evidence>
<comment type="similarity">
    <text evidence="12">Belongs to the pannexin family.</text>
</comment>
<reference evidence="13 14" key="1">
    <citation type="submission" date="2020-04" db="EMBL/GenBank/DDBJ databases">
        <authorList>
            <person name="Laetsch R D."/>
            <person name="Stevens L."/>
            <person name="Kumar S."/>
            <person name="Blaxter L. M."/>
        </authorList>
    </citation>
    <scope>NUCLEOTIDE SEQUENCE [LARGE SCALE GENOMIC DNA]</scope>
</reference>
<evidence type="ECO:0000256" key="10">
    <source>
        <dbReference type="ARBA" id="ARBA00023136"/>
    </source>
</evidence>
<organism evidence="13 14">
    <name type="scientific">Caenorhabditis bovis</name>
    <dbReference type="NCBI Taxonomy" id="2654633"/>
    <lineage>
        <taxon>Eukaryota</taxon>
        <taxon>Metazoa</taxon>
        <taxon>Ecdysozoa</taxon>
        <taxon>Nematoda</taxon>
        <taxon>Chromadorea</taxon>
        <taxon>Rhabditida</taxon>
        <taxon>Rhabditina</taxon>
        <taxon>Rhabditomorpha</taxon>
        <taxon>Rhabditoidea</taxon>
        <taxon>Rhabditidae</taxon>
        <taxon>Peloderinae</taxon>
        <taxon>Caenorhabditis</taxon>
    </lineage>
</organism>
<comment type="caution">
    <text evidence="13">The sequence shown here is derived from an EMBL/GenBank/DDBJ whole genome shotgun (WGS) entry which is preliminary data.</text>
</comment>
<dbReference type="PANTHER" id="PTHR11893">
    <property type="entry name" value="INNEXIN"/>
    <property type="match status" value="1"/>
</dbReference>
<evidence type="ECO:0000256" key="3">
    <source>
        <dbReference type="ARBA" id="ARBA00022448"/>
    </source>
</evidence>
<gene>
    <name evidence="12" type="primary">inx</name>
    <name evidence="13" type="ORF">CBOVIS_LOCUS13000</name>
</gene>
<evidence type="ECO:0000256" key="5">
    <source>
        <dbReference type="ARBA" id="ARBA00022692"/>
    </source>
</evidence>
<dbReference type="GO" id="GO:0034220">
    <property type="term" value="P:monoatomic ion transmembrane transport"/>
    <property type="evidence" value="ECO:0007669"/>
    <property type="project" value="UniProtKB-KW"/>
</dbReference>
<dbReference type="GO" id="GO:0005886">
    <property type="term" value="C:plasma membrane"/>
    <property type="evidence" value="ECO:0007669"/>
    <property type="project" value="UniProtKB-SubCell"/>
</dbReference>
<evidence type="ECO:0000256" key="12">
    <source>
        <dbReference type="RuleBase" id="RU010713"/>
    </source>
</evidence>
<evidence type="ECO:0000256" key="2">
    <source>
        <dbReference type="ARBA" id="ARBA00004651"/>
    </source>
</evidence>
<feature type="transmembrane region" description="Helical" evidence="12">
    <location>
        <begin position="99"/>
        <end position="118"/>
    </location>
</feature>
<feature type="transmembrane region" description="Helical" evidence="12">
    <location>
        <begin position="170"/>
        <end position="190"/>
    </location>
</feature>
<dbReference type="EMBL" id="CADEPM010000015">
    <property type="protein sequence ID" value="CAB3411622.1"/>
    <property type="molecule type" value="Genomic_DNA"/>
</dbReference>
<evidence type="ECO:0000313" key="14">
    <source>
        <dbReference type="Proteomes" id="UP000494206"/>
    </source>
</evidence>
<keyword evidence="10 12" id="KW-0472">Membrane</keyword>
<dbReference type="AlphaFoldDB" id="A0A8S1FDV1"/>
<keyword evidence="3 12" id="KW-0813">Transport</keyword>
<protein>
    <recommendedName>
        <fullName evidence="12">Innexin</fullName>
    </recommendedName>
</protein>
<evidence type="ECO:0000313" key="13">
    <source>
        <dbReference type="EMBL" id="CAB3411622.1"/>
    </source>
</evidence>
<keyword evidence="14" id="KW-1185">Reference proteome</keyword>
<keyword evidence="8 12" id="KW-1133">Transmembrane helix</keyword>
<keyword evidence="9 12" id="KW-0406">Ion transport</keyword>
<sequence length="366" mass="43138">MPRIPKFKLLFFGNNHIYDHWCNNLTTSILLAFALILFIKNHNGTPIKCVSRIPYSAQFATTYNRSAIEILKSKCWKMFENNLYLIDNKELKISEYGKFGDFLMLISAMQFVIVRYMFKNFEAKIGSSLSYYWKTTKKIKNVAMEKRAEKVKRMSRKIIKYNTIKGPNELFYSFITVKFLYLALLTWQSFAFNFLFISEGFHGIWGFKALYQLCSLPSNGSASLLPHQAICRFDGHPHLYFSCFLEFNALSEILYALLSIWMTFMIVMIILDIVKFVWNNGQDLYVKKFLNETYNFGISDSRIERMKNYLGFNGFVIIKIVFDVSESVSHELIQMMALNEIAIRYQEEDDDIMLLDRNSFRYRLQN</sequence>
<comment type="subcellular location">
    <subcellularLocation>
        <location evidence="1">Cell junction</location>
        <location evidence="1">Gap junction</location>
    </subcellularLocation>
    <subcellularLocation>
        <location evidence="2 12">Cell membrane</location>
        <topology evidence="2 12">Multi-pass membrane protein</topology>
    </subcellularLocation>
</comment>
<accession>A0A8S1FDV1</accession>
<dbReference type="Proteomes" id="UP000494206">
    <property type="component" value="Unassembled WGS sequence"/>
</dbReference>
<evidence type="ECO:0000256" key="7">
    <source>
        <dbReference type="ARBA" id="ARBA00022949"/>
    </source>
</evidence>
<dbReference type="Pfam" id="PF00876">
    <property type="entry name" value="Innexin"/>
    <property type="match status" value="1"/>
</dbReference>
<name>A0A8S1FDV1_9PELO</name>
<comment type="function">
    <text evidence="12">Structural component of the gap junctions.</text>
</comment>
<keyword evidence="5 12" id="KW-0812">Transmembrane</keyword>
<evidence type="ECO:0000256" key="1">
    <source>
        <dbReference type="ARBA" id="ARBA00004610"/>
    </source>
</evidence>
<dbReference type="PANTHER" id="PTHR11893:SF36">
    <property type="entry name" value="INNEXIN-5"/>
    <property type="match status" value="1"/>
</dbReference>
<keyword evidence="4" id="KW-1003">Cell membrane</keyword>
<feature type="transmembrane region" description="Helical" evidence="12">
    <location>
        <begin position="253"/>
        <end position="278"/>
    </location>
</feature>
<evidence type="ECO:0000256" key="8">
    <source>
        <dbReference type="ARBA" id="ARBA00022989"/>
    </source>
</evidence>
<keyword evidence="6" id="KW-0303">Gap junction</keyword>